<proteinExistence type="predicted"/>
<dbReference type="Pfam" id="PF12732">
    <property type="entry name" value="YtxH"/>
    <property type="match status" value="1"/>
</dbReference>
<dbReference type="EMBL" id="AYUF01000287">
    <property type="protein sequence ID" value="ETK02903.1"/>
    <property type="molecule type" value="Genomic_DNA"/>
</dbReference>
<sequence>MKNNVDSKFLLGLLIGGAVGAAIGYLAATDKREQLIDELNDVVGKVKSTVNMAISKYKEGRVAPIIDEVESAAEDAELV</sequence>
<evidence type="ECO:0008006" key="3">
    <source>
        <dbReference type="Google" id="ProtNLM"/>
    </source>
</evidence>
<dbReference type="InterPro" id="IPR024623">
    <property type="entry name" value="YtxH"/>
</dbReference>
<accession>W2C784</accession>
<dbReference type="AlphaFoldDB" id="W2C784"/>
<protein>
    <recommendedName>
        <fullName evidence="3">YtxH domain-containing protein</fullName>
    </recommendedName>
</protein>
<dbReference type="PATRIC" id="fig|1411148.3.peg.143"/>
<dbReference type="Proteomes" id="UP000018837">
    <property type="component" value="Unassembled WGS sequence"/>
</dbReference>
<evidence type="ECO:0000313" key="2">
    <source>
        <dbReference type="Proteomes" id="UP000018837"/>
    </source>
</evidence>
<gene>
    <name evidence="1" type="ORF">N425_01785</name>
</gene>
<comment type="caution">
    <text evidence="1">The sequence shown here is derived from an EMBL/GenBank/DDBJ whole genome shotgun (WGS) entry which is preliminary data.</text>
</comment>
<name>W2C784_9BACT</name>
<evidence type="ECO:0000313" key="1">
    <source>
        <dbReference type="EMBL" id="ETK02903.1"/>
    </source>
</evidence>
<reference evidence="1 2" key="1">
    <citation type="submission" date="2013-11" db="EMBL/GenBank/DDBJ databases">
        <title>Single cell genomics of uncultured Tannerella BU063 (oral taxon 286).</title>
        <authorList>
            <person name="Beall C.J."/>
            <person name="Campbell A.G."/>
            <person name="Griffen A.L."/>
            <person name="Podar M."/>
            <person name="Leys E.J."/>
        </authorList>
    </citation>
    <scope>NUCLEOTIDE SEQUENCE [LARGE SCALE GENOMIC DNA]</scope>
    <source>
        <strain evidence="1">Cell 2</strain>
    </source>
</reference>
<organism evidence="1 2">
    <name type="scientific">Tannerella sp. oral taxon BU063 isolate Cell 2</name>
    <dbReference type="NCBI Taxonomy" id="1411148"/>
    <lineage>
        <taxon>Bacteria</taxon>
        <taxon>Pseudomonadati</taxon>
        <taxon>Bacteroidota</taxon>
        <taxon>Bacteroidia</taxon>
        <taxon>Bacteroidales</taxon>
        <taxon>Tannerellaceae</taxon>
        <taxon>Tannerella</taxon>
    </lineage>
</organism>